<keyword evidence="5 9" id="KW-1133">Transmembrane helix</keyword>
<dbReference type="InterPro" id="IPR036737">
    <property type="entry name" value="OmpA-like_sf"/>
</dbReference>
<dbReference type="CDD" id="cd07185">
    <property type="entry name" value="OmpA_C-like"/>
    <property type="match status" value="1"/>
</dbReference>
<dbReference type="InterPro" id="IPR006665">
    <property type="entry name" value="OmpA-like"/>
</dbReference>
<gene>
    <name evidence="11" type="ORF">GCM10007935_01590</name>
</gene>
<feature type="compositionally biased region" description="Pro residues" evidence="8">
    <location>
        <begin position="88"/>
        <end position="112"/>
    </location>
</feature>
<evidence type="ECO:0000256" key="1">
    <source>
        <dbReference type="ARBA" id="ARBA00004162"/>
    </source>
</evidence>
<evidence type="ECO:0000256" key="5">
    <source>
        <dbReference type="ARBA" id="ARBA00022989"/>
    </source>
</evidence>
<keyword evidence="6 7" id="KW-0472">Membrane</keyword>
<reference evidence="12" key="1">
    <citation type="journal article" date="2019" name="Int. J. Syst. Evol. Microbiol.">
        <title>The Global Catalogue of Microorganisms (GCM) 10K type strain sequencing project: providing services to taxonomists for standard genome sequencing and annotation.</title>
        <authorList>
            <consortium name="The Broad Institute Genomics Platform"/>
            <consortium name="The Broad Institute Genome Sequencing Center for Infectious Disease"/>
            <person name="Wu L."/>
            <person name="Ma J."/>
        </authorList>
    </citation>
    <scope>NUCLEOTIDE SEQUENCE [LARGE SCALE GENOMIC DNA]</scope>
    <source>
        <strain evidence="12">NBRC 109341</strain>
    </source>
</reference>
<dbReference type="Gene3D" id="3.30.1330.60">
    <property type="entry name" value="OmpA-like domain"/>
    <property type="match status" value="1"/>
</dbReference>
<dbReference type="InterPro" id="IPR050330">
    <property type="entry name" value="Bact_OuterMem_StrucFunc"/>
</dbReference>
<protein>
    <submittedName>
        <fullName evidence="11">Chemotaxis protein MotB</fullName>
    </submittedName>
</protein>
<evidence type="ECO:0000313" key="12">
    <source>
        <dbReference type="Proteomes" id="UP001156903"/>
    </source>
</evidence>
<dbReference type="PROSITE" id="PS51123">
    <property type="entry name" value="OMPA_2"/>
    <property type="match status" value="1"/>
</dbReference>
<evidence type="ECO:0000256" key="4">
    <source>
        <dbReference type="ARBA" id="ARBA00022692"/>
    </source>
</evidence>
<evidence type="ECO:0000256" key="9">
    <source>
        <dbReference type="SAM" id="Phobius"/>
    </source>
</evidence>
<evidence type="ECO:0000256" key="8">
    <source>
        <dbReference type="SAM" id="MobiDB-lite"/>
    </source>
</evidence>
<evidence type="ECO:0000256" key="2">
    <source>
        <dbReference type="ARBA" id="ARBA00008914"/>
    </source>
</evidence>
<feature type="compositionally biased region" description="Low complexity" evidence="8">
    <location>
        <begin position="51"/>
        <end position="74"/>
    </location>
</feature>
<organism evidence="11 12">
    <name type="scientific">Hydrogenophaga electricum</name>
    <dbReference type="NCBI Taxonomy" id="1230953"/>
    <lineage>
        <taxon>Bacteria</taxon>
        <taxon>Pseudomonadati</taxon>
        <taxon>Pseudomonadota</taxon>
        <taxon>Betaproteobacteria</taxon>
        <taxon>Burkholderiales</taxon>
        <taxon>Comamonadaceae</taxon>
        <taxon>Hydrogenophaga</taxon>
    </lineage>
</organism>
<evidence type="ECO:0000256" key="3">
    <source>
        <dbReference type="ARBA" id="ARBA00022475"/>
    </source>
</evidence>
<dbReference type="PANTHER" id="PTHR30329">
    <property type="entry name" value="STATOR ELEMENT OF FLAGELLAR MOTOR COMPLEX"/>
    <property type="match status" value="1"/>
</dbReference>
<name>A0ABQ6BX23_9BURK</name>
<evidence type="ECO:0000256" key="6">
    <source>
        <dbReference type="ARBA" id="ARBA00023136"/>
    </source>
</evidence>
<proteinExistence type="inferred from homology"/>
<dbReference type="Proteomes" id="UP001156903">
    <property type="component" value="Unassembled WGS sequence"/>
</dbReference>
<feature type="transmembrane region" description="Helical" evidence="9">
    <location>
        <begin position="12"/>
        <end position="33"/>
    </location>
</feature>
<comment type="caution">
    <text evidence="11">The sequence shown here is derived from an EMBL/GenBank/DDBJ whole genome shotgun (WGS) entry which is preliminary data.</text>
</comment>
<feature type="region of interest" description="Disordered" evidence="8">
    <location>
        <begin position="37"/>
        <end position="116"/>
    </location>
</feature>
<evidence type="ECO:0000313" key="11">
    <source>
        <dbReference type="EMBL" id="GLS12733.1"/>
    </source>
</evidence>
<comment type="similarity">
    <text evidence="2">Belongs to the MotB family.</text>
</comment>
<dbReference type="PANTHER" id="PTHR30329:SF20">
    <property type="entry name" value="EXPORTED PROTEIN"/>
    <property type="match status" value="1"/>
</dbReference>
<dbReference type="Pfam" id="PF00691">
    <property type="entry name" value="OmpA"/>
    <property type="match status" value="1"/>
</dbReference>
<keyword evidence="3" id="KW-1003">Cell membrane</keyword>
<dbReference type="EMBL" id="BSPB01000001">
    <property type="protein sequence ID" value="GLS12733.1"/>
    <property type="molecule type" value="Genomic_DNA"/>
</dbReference>
<dbReference type="Pfam" id="PF13677">
    <property type="entry name" value="MotB_plug"/>
    <property type="match status" value="1"/>
</dbReference>
<evidence type="ECO:0000256" key="7">
    <source>
        <dbReference type="PROSITE-ProRule" id="PRU00473"/>
    </source>
</evidence>
<dbReference type="InterPro" id="IPR025713">
    <property type="entry name" value="MotB-like_N_dom"/>
</dbReference>
<evidence type="ECO:0000259" key="10">
    <source>
        <dbReference type="PROSITE" id="PS51123"/>
    </source>
</evidence>
<sequence>MEERHETEEEGWLLTYLDVITLMLVVMVVMLAFSGPPQSHLPSTESPDTVTAATTASPTSTPSSAANEASTSNPLNAATTAGTGTPSIVPPLPLPVPQSGPTAPAAPPPPSPLDQLGRDVEVLRSEQGVRLRINSELLFPSGTASLGESGRQALSQILPALKAEPLMRLTVEGHTDSTPIHTERFPSNWELSASRAAAVARYLIDQGIAPQHIEATGYADTRPIAAKENPVDRARNRRVELVLETPKPATPSR</sequence>
<accession>A0ABQ6BX23</accession>
<feature type="domain" description="OmpA-like" evidence="10">
    <location>
        <begin position="126"/>
        <end position="247"/>
    </location>
</feature>
<dbReference type="SUPFAM" id="SSF103088">
    <property type="entry name" value="OmpA-like"/>
    <property type="match status" value="1"/>
</dbReference>
<keyword evidence="4 9" id="KW-0812">Transmembrane</keyword>
<keyword evidence="12" id="KW-1185">Reference proteome</keyword>
<comment type="subcellular location">
    <subcellularLocation>
        <location evidence="1">Cell membrane</location>
        <topology evidence="1">Single-pass membrane protein</topology>
    </subcellularLocation>
</comment>
<feature type="compositionally biased region" description="Polar residues" evidence="8">
    <location>
        <begin position="37"/>
        <end position="49"/>
    </location>
</feature>